<evidence type="ECO:0000256" key="4">
    <source>
        <dbReference type="ARBA" id="ARBA00023163"/>
    </source>
</evidence>
<dbReference type="PRINTS" id="PR00039">
    <property type="entry name" value="HTHLYSR"/>
</dbReference>
<dbReference type="PROSITE" id="PS50931">
    <property type="entry name" value="HTH_LYSR"/>
    <property type="match status" value="1"/>
</dbReference>
<dbReference type="SUPFAM" id="SSF46785">
    <property type="entry name" value="Winged helix' DNA-binding domain"/>
    <property type="match status" value="1"/>
</dbReference>
<reference evidence="7" key="1">
    <citation type="journal article" date="2019" name="Int. J. Syst. Evol. Microbiol.">
        <title>The Global Catalogue of Microorganisms (GCM) 10K type strain sequencing project: providing services to taxonomists for standard genome sequencing and annotation.</title>
        <authorList>
            <consortium name="The Broad Institute Genomics Platform"/>
            <consortium name="The Broad Institute Genome Sequencing Center for Infectious Disease"/>
            <person name="Wu L."/>
            <person name="Ma J."/>
        </authorList>
    </citation>
    <scope>NUCLEOTIDE SEQUENCE [LARGE SCALE GENOMIC DNA]</scope>
    <source>
        <strain evidence="7">CCUG 42001</strain>
    </source>
</reference>
<dbReference type="RefSeq" id="WP_253054658.1">
    <property type="nucleotide sequence ID" value="NZ_JAMXWN010000008.1"/>
</dbReference>
<dbReference type="Pfam" id="PF03466">
    <property type="entry name" value="LysR_substrate"/>
    <property type="match status" value="1"/>
</dbReference>
<dbReference type="Proteomes" id="UP001596267">
    <property type="component" value="Unassembled WGS sequence"/>
</dbReference>
<keyword evidence="4" id="KW-0804">Transcription</keyword>
<sequence>MELRQIQYFIEAATREHITQASAALHVAQSAISRQISLLEDELGVALFTRKGRNIQLTQAGKIFLDHAERGLLEFNKAEQKIKEYLNPETGLIRLGISTSLSVHTLPIVLQDFHNIHPGIDFQLHQGTVPYLIKLIEKGNIDLAFASPVPKHHELVRSSILYTEDMVLLMSKQHEKAKRGSLPLSQLKKERFITFRSKLSLQELFRDACRQAGFVPNIVFEGEDMDTIKSLVASNFGIALMPENAAAYNLPESVAAVPLSAPKLSRSVGIIRPRDRDLAPSEQLFFLFIDEFYERLHRFGQ</sequence>
<keyword evidence="3" id="KW-0238">DNA-binding</keyword>
<evidence type="ECO:0000256" key="3">
    <source>
        <dbReference type="ARBA" id="ARBA00023125"/>
    </source>
</evidence>
<organism evidence="6 7">
    <name type="scientific">Sporolactobacillus kofuensis</name>
    <dbReference type="NCBI Taxonomy" id="269672"/>
    <lineage>
        <taxon>Bacteria</taxon>
        <taxon>Bacillati</taxon>
        <taxon>Bacillota</taxon>
        <taxon>Bacilli</taxon>
        <taxon>Bacillales</taxon>
        <taxon>Sporolactobacillaceae</taxon>
        <taxon>Sporolactobacillus</taxon>
    </lineage>
</organism>
<dbReference type="EMBL" id="JBHSTQ010000008">
    <property type="protein sequence ID" value="MFC6386808.1"/>
    <property type="molecule type" value="Genomic_DNA"/>
</dbReference>
<name>A0ABW1WHK1_9BACL</name>
<evidence type="ECO:0000256" key="1">
    <source>
        <dbReference type="ARBA" id="ARBA00009437"/>
    </source>
</evidence>
<dbReference type="InterPro" id="IPR005119">
    <property type="entry name" value="LysR_subst-bd"/>
</dbReference>
<dbReference type="Gene3D" id="3.40.190.290">
    <property type="match status" value="1"/>
</dbReference>
<dbReference type="PANTHER" id="PTHR30419:SF28">
    <property type="entry name" value="HTH-TYPE TRANSCRIPTIONAL REGULATOR BSDA"/>
    <property type="match status" value="1"/>
</dbReference>
<dbReference type="InterPro" id="IPR036388">
    <property type="entry name" value="WH-like_DNA-bd_sf"/>
</dbReference>
<keyword evidence="7" id="KW-1185">Reference proteome</keyword>
<evidence type="ECO:0000259" key="5">
    <source>
        <dbReference type="PROSITE" id="PS50931"/>
    </source>
</evidence>
<dbReference type="Gene3D" id="1.10.10.10">
    <property type="entry name" value="Winged helix-like DNA-binding domain superfamily/Winged helix DNA-binding domain"/>
    <property type="match status" value="1"/>
</dbReference>
<evidence type="ECO:0000313" key="6">
    <source>
        <dbReference type="EMBL" id="MFC6386808.1"/>
    </source>
</evidence>
<evidence type="ECO:0000256" key="2">
    <source>
        <dbReference type="ARBA" id="ARBA00023015"/>
    </source>
</evidence>
<dbReference type="InterPro" id="IPR000847">
    <property type="entry name" value="LysR_HTH_N"/>
</dbReference>
<feature type="domain" description="HTH lysR-type" evidence="5">
    <location>
        <begin position="1"/>
        <end position="58"/>
    </location>
</feature>
<dbReference type="InterPro" id="IPR036390">
    <property type="entry name" value="WH_DNA-bd_sf"/>
</dbReference>
<dbReference type="PANTHER" id="PTHR30419">
    <property type="entry name" value="HTH-TYPE TRANSCRIPTIONAL REGULATOR YBHD"/>
    <property type="match status" value="1"/>
</dbReference>
<comment type="caution">
    <text evidence="6">The sequence shown here is derived from an EMBL/GenBank/DDBJ whole genome shotgun (WGS) entry which is preliminary data.</text>
</comment>
<gene>
    <name evidence="6" type="ORF">ACFP7A_09340</name>
</gene>
<accession>A0ABW1WHK1</accession>
<keyword evidence="2" id="KW-0805">Transcription regulation</keyword>
<evidence type="ECO:0000313" key="7">
    <source>
        <dbReference type="Proteomes" id="UP001596267"/>
    </source>
</evidence>
<comment type="similarity">
    <text evidence="1">Belongs to the LysR transcriptional regulatory family.</text>
</comment>
<proteinExistence type="inferred from homology"/>
<dbReference type="Pfam" id="PF00126">
    <property type="entry name" value="HTH_1"/>
    <property type="match status" value="1"/>
</dbReference>
<protein>
    <submittedName>
        <fullName evidence="6">LysR family transcriptional regulator</fullName>
    </submittedName>
</protein>
<dbReference type="SUPFAM" id="SSF53850">
    <property type="entry name" value="Periplasmic binding protein-like II"/>
    <property type="match status" value="1"/>
</dbReference>
<dbReference type="InterPro" id="IPR050950">
    <property type="entry name" value="HTH-type_LysR_regulators"/>
</dbReference>